<keyword evidence="3" id="KW-0964">Secreted</keyword>
<comment type="similarity">
    <text evidence="2 10">Belongs to the Arg-specific ADP-ribosyltransferase family.</text>
</comment>
<accession>A0ABP1PMW1</accession>
<reference evidence="12 13" key="1">
    <citation type="submission" date="2024-08" db="EMBL/GenBank/DDBJ databases">
        <authorList>
            <person name="Cucini C."/>
            <person name="Frati F."/>
        </authorList>
    </citation>
    <scope>NUCLEOTIDE SEQUENCE [LARGE SCALE GENOMIC DNA]</scope>
</reference>
<sequence length="421" mass="47644">MSGFCRLATVAIFAYFVLVLTESISAQEQETASNSSILSLNNESTRTRPYPPPHHLHLNSTNGSSQNETSLNVELEDEAILLNLTSTESSTSTHNFTLNLNETTNGTTNGTQEEVVEVIEIKKPFRITFEDAEFVLLRLKHISDQTTSNITQLLELQKKEFKVNKHYASGWNHSEFVFNSTKRDELYKIGGDDSIVQKVPEEYHIAIIAYTDFISRQFNKDTREVCSGTDVENYKWKSYFKLLQLAIETLGTEVERWRDNSQTLYRGVSLGFELKEDQVVTFQHFISTSTSLEVAEEYANGSSVFEFHGIYDGMAMAVSDHSMNEYEKEYLLSPLQAFRVEKVEAGDKDNRTYSRYVMVQYELQVEKGPCGLETETIGANGEFVPSIGVVECLFRAESSAVVNHGISVLLTLLITCIHILY</sequence>
<evidence type="ECO:0000256" key="6">
    <source>
        <dbReference type="ARBA" id="ARBA00022679"/>
    </source>
</evidence>
<evidence type="ECO:0000256" key="3">
    <source>
        <dbReference type="ARBA" id="ARBA00022525"/>
    </source>
</evidence>
<dbReference type="PANTHER" id="PTHR10339:SF25">
    <property type="entry name" value="SECRETED EXOENZYME S"/>
    <property type="match status" value="1"/>
</dbReference>
<proteinExistence type="inferred from homology"/>
<comment type="caution">
    <text evidence="12">The sequence shown here is derived from an EMBL/GenBank/DDBJ whole genome shotgun (WGS) entry which is preliminary data.</text>
</comment>
<dbReference type="SUPFAM" id="SSF56399">
    <property type="entry name" value="ADP-ribosylation"/>
    <property type="match status" value="1"/>
</dbReference>
<keyword evidence="10" id="KW-0732">Signal</keyword>
<dbReference type="EMBL" id="CAXLJM020000004">
    <property type="protein sequence ID" value="CAL8069591.1"/>
    <property type="molecule type" value="Genomic_DNA"/>
</dbReference>
<dbReference type="InterPro" id="IPR050999">
    <property type="entry name" value="ADP-ribosyltransferase_ARG"/>
</dbReference>
<feature type="compositionally biased region" description="Low complexity" evidence="11">
    <location>
        <begin position="33"/>
        <end position="44"/>
    </location>
</feature>
<keyword evidence="4" id="KW-0800">Toxin</keyword>
<evidence type="ECO:0000256" key="5">
    <source>
        <dbReference type="ARBA" id="ARBA00022676"/>
    </source>
</evidence>
<evidence type="ECO:0000256" key="4">
    <source>
        <dbReference type="ARBA" id="ARBA00022656"/>
    </source>
</evidence>
<name>A0ABP1PMW1_9HEXA</name>
<keyword evidence="13" id="KW-1185">Reference proteome</keyword>
<evidence type="ECO:0000256" key="11">
    <source>
        <dbReference type="SAM" id="MobiDB-lite"/>
    </source>
</evidence>
<keyword evidence="7" id="KW-0548">Nucleotidyltransferase</keyword>
<dbReference type="Pfam" id="PF01129">
    <property type="entry name" value="ART"/>
    <property type="match status" value="1"/>
</dbReference>
<dbReference type="Proteomes" id="UP001642540">
    <property type="component" value="Unassembled WGS sequence"/>
</dbReference>
<feature type="compositionally biased region" description="Polar residues" evidence="11">
    <location>
        <begin position="58"/>
        <end position="69"/>
    </location>
</feature>
<dbReference type="PROSITE" id="PS51996">
    <property type="entry name" value="TR_MART"/>
    <property type="match status" value="1"/>
</dbReference>
<keyword evidence="6 10" id="KW-0808">Transferase</keyword>
<evidence type="ECO:0000256" key="8">
    <source>
        <dbReference type="ARBA" id="ARBA00023026"/>
    </source>
</evidence>
<feature type="region of interest" description="Disordered" evidence="11">
    <location>
        <begin position="31"/>
        <end position="69"/>
    </location>
</feature>
<evidence type="ECO:0000256" key="2">
    <source>
        <dbReference type="ARBA" id="ARBA00009558"/>
    </source>
</evidence>
<dbReference type="Gene3D" id="3.90.176.10">
    <property type="entry name" value="Toxin ADP-ribosyltransferase, Chain A, domain 1"/>
    <property type="match status" value="1"/>
</dbReference>
<feature type="chain" id="PRO_5044988917" description="NAD(P)(+)--arginine ADP-ribosyltransferase" evidence="10">
    <location>
        <begin position="27"/>
        <end position="421"/>
    </location>
</feature>
<evidence type="ECO:0000256" key="9">
    <source>
        <dbReference type="ARBA" id="ARBA00047597"/>
    </source>
</evidence>
<comment type="catalytic activity">
    <reaction evidence="9 10">
        <text>L-arginyl-[protein] + NAD(+) = N(omega)-(ADP-D-ribosyl)-L-arginyl-[protein] + nicotinamide + H(+)</text>
        <dbReference type="Rhea" id="RHEA:19149"/>
        <dbReference type="Rhea" id="RHEA-COMP:10532"/>
        <dbReference type="Rhea" id="RHEA-COMP:15087"/>
        <dbReference type="ChEBI" id="CHEBI:15378"/>
        <dbReference type="ChEBI" id="CHEBI:17154"/>
        <dbReference type="ChEBI" id="CHEBI:29965"/>
        <dbReference type="ChEBI" id="CHEBI:57540"/>
        <dbReference type="ChEBI" id="CHEBI:142554"/>
        <dbReference type="EC" id="2.4.2.31"/>
    </reaction>
</comment>
<evidence type="ECO:0000256" key="10">
    <source>
        <dbReference type="RuleBase" id="RU361228"/>
    </source>
</evidence>
<dbReference type="PRINTS" id="PR00970">
    <property type="entry name" value="RIBTRNSFRASE"/>
</dbReference>
<protein>
    <recommendedName>
        <fullName evidence="10">NAD(P)(+)--arginine ADP-ribosyltransferase</fullName>
        <ecNumber evidence="10">2.4.2.31</ecNumber>
    </recommendedName>
    <alternativeName>
        <fullName evidence="10">Mono(ADP-ribosyl)transferase</fullName>
    </alternativeName>
</protein>
<evidence type="ECO:0000256" key="7">
    <source>
        <dbReference type="ARBA" id="ARBA00022695"/>
    </source>
</evidence>
<keyword evidence="5 10" id="KW-0328">Glycosyltransferase</keyword>
<evidence type="ECO:0000256" key="1">
    <source>
        <dbReference type="ARBA" id="ARBA00004613"/>
    </source>
</evidence>
<keyword evidence="10" id="KW-0521">NADP</keyword>
<evidence type="ECO:0000313" key="12">
    <source>
        <dbReference type="EMBL" id="CAL8069591.1"/>
    </source>
</evidence>
<organism evidence="12 13">
    <name type="scientific">Orchesella dallaii</name>
    <dbReference type="NCBI Taxonomy" id="48710"/>
    <lineage>
        <taxon>Eukaryota</taxon>
        <taxon>Metazoa</taxon>
        <taxon>Ecdysozoa</taxon>
        <taxon>Arthropoda</taxon>
        <taxon>Hexapoda</taxon>
        <taxon>Collembola</taxon>
        <taxon>Entomobryomorpha</taxon>
        <taxon>Entomobryoidea</taxon>
        <taxon>Orchesellidae</taxon>
        <taxon>Orchesellinae</taxon>
        <taxon>Orchesella</taxon>
    </lineage>
</organism>
<dbReference type="InterPro" id="IPR000768">
    <property type="entry name" value="ART"/>
</dbReference>
<evidence type="ECO:0000313" key="13">
    <source>
        <dbReference type="Proteomes" id="UP001642540"/>
    </source>
</evidence>
<dbReference type="EC" id="2.4.2.31" evidence="10"/>
<keyword evidence="8" id="KW-0843">Virulence</keyword>
<feature type="signal peptide" evidence="10">
    <location>
        <begin position="1"/>
        <end position="26"/>
    </location>
</feature>
<keyword evidence="10" id="KW-0520">NAD</keyword>
<gene>
    <name evidence="12" type="ORF">ODALV1_LOCUS846</name>
</gene>
<dbReference type="PANTHER" id="PTHR10339">
    <property type="entry name" value="ADP-RIBOSYLTRANSFERASE"/>
    <property type="match status" value="1"/>
</dbReference>
<comment type="subcellular location">
    <subcellularLocation>
        <location evidence="1">Secreted</location>
    </subcellularLocation>
</comment>